<keyword evidence="4" id="KW-0221">Differentiation</keyword>
<accession>G1NC47</accession>
<evidence type="ECO:0000256" key="6">
    <source>
        <dbReference type="ARBA" id="ARBA00023034"/>
    </source>
</evidence>
<dbReference type="Proteomes" id="UP000001645">
    <property type="component" value="Chromosome 11"/>
</dbReference>
<dbReference type="FunFam" id="1.25.40.10:FF:000281">
    <property type="entry name" value="Spermatogenesis associated 16"/>
    <property type="match status" value="1"/>
</dbReference>
<proteinExistence type="inferred from homology"/>
<dbReference type="GO" id="GO:0005794">
    <property type="term" value="C:Golgi apparatus"/>
    <property type="evidence" value="ECO:0007669"/>
    <property type="project" value="UniProtKB-SubCell"/>
</dbReference>
<dbReference type="AlphaFoldDB" id="G1NC47"/>
<feature type="compositionally biased region" description="Basic residues" evidence="10">
    <location>
        <begin position="666"/>
        <end position="681"/>
    </location>
</feature>
<dbReference type="SUPFAM" id="SSF48452">
    <property type="entry name" value="TPR-like"/>
    <property type="match status" value="1"/>
</dbReference>
<dbReference type="PANTHER" id="PTHR47228:SF1">
    <property type="entry name" value="SPERMATOGENESIS-ASSOCIATED PROTEIN 16"/>
    <property type="match status" value="1"/>
</dbReference>
<dbReference type="Ensembl" id="ENSMGAT00000011125.2">
    <property type="protein sequence ID" value="ENSMGAP00000010275.2"/>
    <property type="gene ID" value="ENSMGAG00000009930.2"/>
</dbReference>
<evidence type="ECO:0000256" key="8">
    <source>
        <dbReference type="ARBA" id="ARBA00061195"/>
    </source>
</evidence>
<dbReference type="GO" id="GO:0007286">
    <property type="term" value="P:spermatid development"/>
    <property type="evidence" value="ECO:0007669"/>
    <property type="project" value="Ensembl"/>
</dbReference>
<keyword evidence="3" id="KW-0217">Developmental protein</keyword>
<dbReference type="PANTHER" id="PTHR47228">
    <property type="entry name" value="SPERMATOGENESIS-ASSOCIATED PROTEIN 16"/>
    <property type="match status" value="1"/>
</dbReference>
<dbReference type="Bgee" id="ENSMGAG00000009930">
    <property type="expression patterns" value="Expressed in gonad"/>
</dbReference>
<feature type="compositionally biased region" description="Polar residues" evidence="10">
    <location>
        <begin position="222"/>
        <end position="231"/>
    </location>
</feature>
<reference evidence="11 12" key="1">
    <citation type="journal article" date="2010" name="PLoS Biol.">
        <title>Multi-platform next-generation sequencing of the domestic turkey (Meleagris gallopavo): genome assembly and analysis.</title>
        <authorList>
            <person name="Dalloul R.A."/>
            <person name="Long J.A."/>
            <person name="Zimin A.V."/>
            <person name="Aslam L."/>
            <person name="Beal K."/>
            <person name="Blomberg L.A."/>
            <person name="Bouffard P."/>
            <person name="Burt D.W."/>
            <person name="Crasta O."/>
            <person name="Crooijmans R.P."/>
            <person name="Cooper K."/>
            <person name="Coulombe R.A."/>
            <person name="De S."/>
            <person name="Delany M.E."/>
            <person name="Dodgson J.B."/>
            <person name="Dong J.J."/>
            <person name="Evans C."/>
            <person name="Frederickson K.M."/>
            <person name="Flicek P."/>
            <person name="Florea L."/>
            <person name="Folkerts O."/>
            <person name="Groenen M.A."/>
            <person name="Harkins T.T."/>
            <person name="Herrero J."/>
            <person name="Hoffmann S."/>
            <person name="Megens H.J."/>
            <person name="Jiang A."/>
            <person name="de Jong P."/>
            <person name="Kaiser P."/>
            <person name="Kim H."/>
            <person name="Kim K.W."/>
            <person name="Kim S."/>
            <person name="Langenberger D."/>
            <person name="Lee M.K."/>
            <person name="Lee T."/>
            <person name="Mane S."/>
            <person name="Marcais G."/>
            <person name="Marz M."/>
            <person name="McElroy A.P."/>
            <person name="Modise T."/>
            <person name="Nefedov M."/>
            <person name="Notredame C."/>
            <person name="Paton I.R."/>
            <person name="Payne W.S."/>
            <person name="Pertea G."/>
            <person name="Prickett D."/>
            <person name="Puiu D."/>
            <person name="Qioa D."/>
            <person name="Raineri E."/>
            <person name="Ruffier M."/>
            <person name="Salzberg S.L."/>
            <person name="Schatz M.C."/>
            <person name="Scheuring C."/>
            <person name="Schmidt C.J."/>
            <person name="Schroeder S."/>
            <person name="Searle S.M."/>
            <person name="Smith E.J."/>
            <person name="Smith J."/>
            <person name="Sonstegard T.S."/>
            <person name="Stadler P.F."/>
            <person name="Tafer H."/>
            <person name="Tu Z.J."/>
            <person name="Van Tassell C.P."/>
            <person name="Vilella A.J."/>
            <person name="Williams K.P."/>
            <person name="Yorke J.A."/>
            <person name="Zhang L."/>
            <person name="Zhang H.B."/>
            <person name="Zhang X."/>
            <person name="Zhang Y."/>
            <person name="Reed K.M."/>
        </authorList>
    </citation>
    <scope>NUCLEOTIDE SEQUENCE [LARGE SCALE GENOMIC DNA]</scope>
</reference>
<evidence type="ECO:0000256" key="1">
    <source>
        <dbReference type="ARBA" id="ARBA00004218"/>
    </source>
</evidence>
<feature type="compositionally biased region" description="Basic and acidic residues" evidence="10">
    <location>
        <begin position="187"/>
        <end position="196"/>
    </location>
</feature>
<feature type="region of interest" description="Disordered" evidence="10">
    <location>
        <begin position="666"/>
        <end position="728"/>
    </location>
</feature>
<evidence type="ECO:0000313" key="12">
    <source>
        <dbReference type="Proteomes" id="UP000001645"/>
    </source>
</evidence>
<evidence type="ECO:0000256" key="2">
    <source>
        <dbReference type="ARBA" id="ARBA00004555"/>
    </source>
</evidence>
<evidence type="ECO:0000313" key="11">
    <source>
        <dbReference type="Ensembl" id="ENSMGAP00000010275.2"/>
    </source>
</evidence>
<dbReference type="GeneTree" id="ENSGT00390000015332"/>
<protein>
    <recommendedName>
        <fullName evidence="9">Spermatogenesis-associated protein 16</fullName>
    </recommendedName>
</protein>
<dbReference type="InParanoid" id="G1NC47"/>
<reference evidence="11" key="3">
    <citation type="submission" date="2025-09" db="UniProtKB">
        <authorList>
            <consortium name="Ensembl"/>
        </authorList>
    </citation>
    <scope>IDENTIFICATION</scope>
</reference>
<dbReference type="Pfam" id="PF15015">
    <property type="entry name" value="NYD-SP12_N"/>
    <property type="match status" value="1"/>
</dbReference>
<dbReference type="InterPro" id="IPR029161">
    <property type="entry name" value="SPATA16"/>
</dbReference>
<feature type="compositionally biased region" description="Polar residues" evidence="10">
    <location>
        <begin position="136"/>
        <end position="155"/>
    </location>
</feature>
<feature type="compositionally biased region" description="Basic and acidic residues" evidence="10">
    <location>
        <begin position="206"/>
        <end position="221"/>
    </location>
</feature>
<comment type="subcellular location">
    <subcellularLocation>
        <location evidence="1">Cytoplasmic vesicle</location>
        <location evidence="1">Secretory vesicle</location>
        <location evidence="1">Acrosome</location>
    </subcellularLocation>
    <subcellularLocation>
        <location evidence="2">Golgi apparatus</location>
    </subcellularLocation>
</comment>
<reference evidence="11" key="2">
    <citation type="submission" date="2025-08" db="UniProtKB">
        <authorList>
            <consortium name="Ensembl"/>
        </authorList>
    </citation>
    <scope>IDENTIFICATION</scope>
</reference>
<keyword evidence="12" id="KW-1185">Reference proteome</keyword>
<evidence type="ECO:0000256" key="5">
    <source>
        <dbReference type="ARBA" id="ARBA00022871"/>
    </source>
</evidence>
<dbReference type="HOGENOM" id="CLU_856716_0_0_1"/>
<evidence type="ECO:0000256" key="3">
    <source>
        <dbReference type="ARBA" id="ARBA00022473"/>
    </source>
</evidence>
<name>G1NC47_MELGA</name>
<keyword evidence="6" id="KW-0333">Golgi apparatus</keyword>
<comment type="similarity">
    <text evidence="8">Belongs to the SPATA16 family.</text>
</comment>
<evidence type="ECO:0000256" key="9">
    <source>
        <dbReference type="ARBA" id="ARBA00071336"/>
    </source>
</evidence>
<evidence type="ECO:0000256" key="7">
    <source>
        <dbReference type="ARBA" id="ARBA00023329"/>
    </source>
</evidence>
<sequence length="728" mass="81733">MFLSTVPCPGLEAPHADGEAVADIGVTGDEVWWAHRNSWDMGNCRSWGWEEQWGYRGHQVVRMEILGTLGSEDLGRGAVVVRDVSVARVECCLLNPGAFCLAYSCRWQLQTCLDSFFAQVMESESSTDFQKDFLGTSGQNEASQQTQASKESSVAANKLNDIPETLQEVKNHLGDGAVGNITERIKEAETEEEKQSNDVGRASPKWKSENNEKQAGKKEATKSQTGNPLTLTPLSHIPLNALMRVETELVYADEEEIAFEFAVPAALLGRADATSAATNGAVPNGAVPRLDEKLRAALQEASRHYRQKNYAVAAGRFATALELCSKGAAIDKSSKPSPEDISSITSFTETKLAVCYLKLRKPDLALNHSHRSIILNPAYFRNHLCQAAVFRWLERYSEAARSAMIADYMYWLTGGTEQRISKLIKLYWQAMIEEAITREESFSVMYTPFVTKVKVDNRDKMTDAFAKKHPGYTQHIFTDPRGLHILPQTTDWSSSPPQQYLLTLGFRNKQIGKILEKLTSRKLPIFSDCKAPFSPIPEEELKRQWETIGKQIMPVMDFMRSTKLTDDVCACSRAIEKLHYASILGRLQQVTEQSQVINQAMAELASIPYLQDISQQDAELLQSLMADAMDTLEGRRSDKERVWNEIEKIAIIVDFVYQTEDSYLKNKKRRAAKRERRKMKKLQSTEQHQSLGSTKLSLISPKDMATQPTRELVPQISDGEVSPSHLFT</sequence>
<evidence type="ECO:0000256" key="10">
    <source>
        <dbReference type="SAM" id="MobiDB-lite"/>
    </source>
</evidence>
<dbReference type="GO" id="GO:0001669">
    <property type="term" value="C:acrosomal vesicle"/>
    <property type="evidence" value="ECO:0007669"/>
    <property type="project" value="UniProtKB-SubCell"/>
</dbReference>
<dbReference type="InterPro" id="IPR011990">
    <property type="entry name" value="TPR-like_helical_dom_sf"/>
</dbReference>
<dbReference type="Gene3D" id="1.25.40.10">
    <property type="entry name" value="Tetratricopeptide repeat domain"/>
    <property type="match status" value="1"/>
</dbReference>
<keyword evidence="7" id="KW-0968">Cytoplasmic vesicle</keyword>
<keyword evidence="5" id="KW-0744">Spermatogenesis</keyword>
<gene>
    <name evidence="11" type="primary">SPATA16</name>
</gene>
<feature type="region of interest" description="Disordered" evidence="10">
    <location>
        <begin position="187"/>
        <end position="231"/>
    </location>
</feature>
<feature type="region of interest" description="Disordered" evidence="10">
    <location>
        <begin position="131"/>
        <end position="155"/>
    </location>
</feature>
<evidence type="ECO:0000256" key="4">
    <source>
        <dbReference type="ARBA" id="ARBA00022782"/>
    </source>
</evidence>
<feature type="compositionally biased region" description="Polar residues" evidence="10">
    <location>
        <begin position="682"/>
        <end position="697"/>
    </location>
</feature>
<organism evidence="11 12">
    <name type="scientific">Meleagris gallopavo</name>
    <name type="common">Wild turkey</name>
    <dbReference type="NCBI Taxonomy" id="9103"/>
    <lineage>
        <taxon>Eukaryota</taxon>
        <taxon>Metazoa</taxon>
        <taxon>Chordata</taxon>
        <taxon>Craniata</taxon>
        <taxon>Vertebrata</taxon>
        <taxon>Euteleostomi</taxon>
        <taxon>Archelosauria</taxon>
        <taxon>Archosauria</taxon>
        <taxon>Dinosauria</taxon>
        <taxon>Saurischia</taxon>
        <taxon>Theropoda</taxon>
        <taxon>Coelurosauria</taxon>
        <taxon>Aves</taxon>
        <taxon>Neognathae</taxon>
        <taxon>Galloanserae</taxon>
        <taxon>Galliformes</taxon>
        <taxon>Phasianidae</taxon>
        <taxon>Meleagridinae</taxon>
        <taxon>Meleagris</taxon>
    </lineage>
</organism>